<evidence type="ECO:0000313" key="2">
    <source>
        <dbReference type="EMBL" id="OIQ59595.1"/>
    </source>
</evidence>
<dbReference type="EMBL" id="MDDC01000008">
    <property type="protein sequence ID" value="OIQ59595.1"/>
    <property type="molecule type" value="Genomic_DNA"/>
</dbReference>
<reference evidence="2 3" key="1">
    <citation type="submission" date="2016-08" db="EMBL/GenBank/DDBJ databases">
        <title>Genome-based comparison of Moorella thermoacetic strains.</title>
        <authorList>
            <person name="Poehlein A."/>
            <person name="Bengelsdorf F.R."/>
            <person name="Esser C."/>
            <person name="Duerre P."/>
            <person name="Daniel R."/>
        </authorList>
    </citation>
    <scope>NUCLEOTIDE SEQUENCE [LARGE SCALE GENOMIC DNA]</scope>
    <source>
        <strain evidence="2 3">DSM 21394</strain>
    </source>
</reference>
<name>A0A1J5P234_NEOTH</name>
<dbReference type="Proteomes" id="UP000182811">
    <property type="component" value="Unassembled WGS sequence"/>
</dbReference>
<evidence type="ECO:0000313" key="3">
    <source>
        <dbReference type="Proteomes" id="UP000182811"/>
    </source>
</evidence>
<sequence length="82" mass="8443">MNTDAYPSGRPGGRPGRVWSGRSGDGAPPVGEENAVGRVLSAVLLDGVETAASVGVLGTAKQRLPRRAADREVKINLYVKGG</sequence>
<gene>
    <name evidence="2" type="ORF">MOTE_12760</name>
</gene>
<comment type="caution">
    <text evidence="2">The sequence shown here is derived from an EMBL/GenBank/DDBJ whole genome shotgun (WGS) entry which is preliminary data.</text>
</comment>
<organism evidence="2 3">
    <name type="scientific">Neomoorella thermoacetica</name>
    <name type="common">Clostridium thermoaceticum</name>
    <dbReference type="NCBI Taxonomy" id="1525"/>
    <lineage>
        <taxon>Bacteria</taxon>
        <taxon>Bacillati</taxon>
        <taxon>Bacillota</taxon>
        <taxon>Clostridia</taxon>
        <taxon>Neomoorellales</taxon>
        <taxon>Neomoorellaceae</taxon>
        <taxon>Neomoorella</taxon>
    </lineage>
</organism>
<feature type="region of interest" description="Disordered" evidence="1">
    <location>
        <begin position="1"/>
        <end position="32"/>
    </location>
</feature>
<protein>
    <submittedName>
        <fullName evidence="2">Uncharacterized protein</fullName>
    </submittedName>
</protein>
<proteinExistence type="predicted"/>
<evidence type="ECO:0000256" key="1">
    <source>
        <dbReference type="SAM" id="MobiDB-lite"/>
    </source>
</evidence>
<accession>A0A1J5P234</accession>
<dbReference type="AlphaFoldDB" id="A0A1J5P234"/>